<evidence type="ECO:0000256" key="8">
    <source>
        <dbReference type="ARBA" id="ARBA00023136"/>
    </source>
</evidence>
<reference evidence="13" key="2">
    <citation type="submission" date="2023-06" db="EMBL/GenBank/DDBJ databases">
        <title>Identification and characterization of horizontal gene transfer across gut microbiota members of farm animals based on homology search.</title>
        <authorList>
            <person name="Zeman M."/>
            <person name="Kubasova T."/>
            <person name="Jahodarova E."/>
            <person name="Nykrynova M."/>
            <person name="Rychlik I."/>
        </authorList>
    </citation>
    <scope>NUCLEOTIDE SEQUENCE [LARGE SCALE GENOMIC DNA]</scope>
    <source>
        <strain evidence="13">ET39</strain>
    </source>
</reference>
<comment type="similarity">
    <text evidence="2">Belongs to the binding-protein-dependent transport system permease family. HisMQ subfamily.</text>
</comment>
<reference evidence="12 13" key="3">
    <citation type="submission" date="2023-06" db="EMBL/GenBank/DDBJ databases">
        <authorList>
            <person name="Zeman M."/>
            <person name="Kubasova T."/>
            <person name="Jahodarova E."/>
            <person name="Nykrynova M."/>
            <person name="Rychlik I."/>
        </authorList>
    </citation>
    <scope>NUCLEOTIDE SEQUENCE [LARGE SCALE GENOMIC DNA]</scope>
    <source>
        <strain evidence="12 13">ET39</strain>
    </source>
</reference>
<feature type="transmembrane region" description="Helical" evidence="9">
    <location>
        <begin position="483"/>
        <end position="501"/>
    </location>
</feature>
<dbReference type="Pfam" id="PF00528">
    <property type="entry name" value="BPD_transp_1"/>
    <property type="match status" value="1"/>
</dbReference>
<dbReference type="PROSITE" id="PS50928">
    <property type="entry name" value="ABC_TM1"/>
    <property type="match status" value="1"/>
</dbReference>
<accession>A0ABT7U9K3</accession>
<keyword evidence="13" id="KW-1185">Reference proteome</keyword>
<evidence type="ECO:0000256" key="6">
    <source>
        <dbReference type="ARBA" id="ARBA00022970"/>
    </source>
</evidence>
<reference evidence="12 13" key="1">
    <citation type="submission" date="2023-06" db="EMBL/GenBank/DDBJ databases">
        <title>Identification and characterization of horizontal gene transfer across gut microbiota members of farm animals based on homology search.</title>
        <authorList>
            <person name="Schwarzerova J."/>
            <person name="Nykrynova M."/>
            <person name="Jureckova K."/>
            <person name="Cejkova D."/>
            <person name="Rychlik I."/>
        </authorList>
    </citation>
    <scope>NUCLEOTIDE SEQUENCE [LARGE SCALE GENOMIC DNA]</scope>
    <source>
        <strain evidence="12 13">ET39</strain>
    </source>
</reference>
<keyword evidence="3 9" id="KW-0813">Transport</keyword>
<gene>
    <name evidence="12" type="ORF">QUV96_01495</name>
</gene>
<dbReference type="EMBL" id="JAUDCG010000004">
    <property type="protein sequence ID" value="MDM8156308.1"/>
    <property type="molecule type" value="Genomic_DNA"/>
</dbReference>
<dbReference type="SUPFAM" id="SSF53850">
    <property type="entry name" value="Periplasmic binding protein-like II"/>
    <property type="match status" value="1"/>
</dbReference>
<dbReference type="InterPro" id="IPR043429">
    <property type="entry name" value="ArtM/GltK/GlnP/TcyL/YhdX-like"/>
</dbReference>
<comment type="caution">
    <text evidence="12">The sequence shown here is derived from an EMBL/GenBank/DDBJ whole genome shotgun (WGS) entry which is preliminary data.</text>
</comment>
<proteinExistence type="inferred from homology"/>
<dbReference type="NCBIfam" id="TIGR01726">
    <property type="entry name" value="HEQRo_perm_3TM"/>
    <property type="match status" value="1"/>
</dbReference>
<feature type="transmembrane region" description="Helical" evidence="9">
    <location>
        <begin position="312"/>
        <end position="336"/>
    </location>
</feature>
<dbReference type="Pfam" id="PF00497">
    <property type="entry name" value="SBP_bac_3"/>
    <property type="match status" value="1"/>
</dbReference>
<organism evidence="12 13">
    <name type="scientific">Amedibacillus dolichus</name>
    <dbReference type="NCBI Taxonomy" id="31971"/>
    <lineage>
        <taxon>Bacteria</taxon>
        <taxon>Bacillati</taxon>
        <taxon>Bacillota</taxon>
        <taxon>Erysipelotrichia</taxon>
        <taxon>Erysipelotrichales</taxon>
        <taxon>Erysipelotrichaceae</taxon>
        <taxon>Amedibacillus</taxon>
    </lineage>
</organism>
<feature type="signal peptide" evidence="10">
    <location>
        <begin position="1"/>
        <end position="27"/>
    </location>
</feature>
<keyword evidence="8 9" id="KW-0472">Membrane</keyword>
<keyword evidence="4" id="KW-1003">Cell membrane</keyword>
<dbReference type="PANTHER" id="PTHR30614:SF20">
    <property type="entry name" value="GLUTAMINE TRANSPORT SYSTEM PERMEASE PROTEIN GLNP"/>
    <property type="match status" value="1"/>
</dbReference>
<evidence type="ECO:0000256" key="2">
    <source>
        <dbReference type="ARBA" id="ARBA00010072"/>
    </source>
</evidence>
<dbReference type="InterPro" id="IPR010065">
    <property type="entry name" value="AA_ABC_transptr_permease_3TM"/>
</dbReference>
<evidence type="ECO:0000256" key="5">
    <source>
        <dbReference type="ARBA" id="ARBA00022692"/>
    </source>
</evidence>
<sequence>MKQIKKLLICLTAVLLAFASLPIIAFAQEGEESDGERSLLDEIKERGVLIVGTSPDFPPNEFIDSTKTGQDQYVGSDIELAKYIAQRMGVDLRIEASNFDTVLANLSTGQIDLAITGLAYTPARAQSMELSIGYNMDEDSEASAQGVLIRAEDADKYRTLEDLRGVKIAAQSGSIQEQYVKDQISDPQLQSITTIDDGVALLKNGSVDAVATSMPTGIQYAQNNSDLATMEEEFDISADYAGTRIGAPLGEKELIEEVNIILEDVNEQGLYEQWYEEAIELNNNMTSITATSFLGTLVQIVQSFWPQLLQGLLITLGLAAITVFFGTLVGALFALIKLSKNKLVQAVCTAYVELIRGTPLLLQLWLFITVFSTLSGGDMPMLVSVIIALVVNSSAYVAEIIRSGIQSVDKGQREAAKSLGMSNRNTMTKIILPQAVKNILPALGNEFVMMVKETSLASTFFIGELMTVNTVIKSATYKSIEPLVIVGLIYFIVTFTLSKGVKYMERRLSVSD</sequence>
<evidence type="ECO:0000256" key="4">
    <source>
        <dbReference type="ARBA" id="ARBA00022475"/>
    </source>
</evidence>
<name>A0ABT7U9K3_9FIRM</name>
<keyword evidence="5 9" id="KW-0812">Transmembrane</keyword>
<dbReference type="InterPro" id="IPR035906">
    <property type="entry name" value="MetI-like_sf"/>
</dbReference>
<dbReference type="Gene3D" id="1.10.3720.10">
    <property type="entry name" value="MetI-like"/>
    <property type="match status" value="1"/>
</dbReference>
<keyword evidence="6" id="KW-0029">Amino-acid transport</keyword>
<evidence type="ECO:0000256" key="1">
    <source>
        <dbReference type="ARBA" id="ARBA00004651"/>
    </source>
</evidence>
<evidence type="ECO:0000256" key="9">
    <source>
        <dbReference type="RuleBase" id="RU363032"/>
    </source>
</evidence>
<evidence type="ECO:0000313" key="12">
    <source>
        <dbReference type="EMBL" id="MDM8156308.1"/>
    </source>
</evidence>
<keyword evidence="10" id="KW-0732">Signal</keyword>
<evidence type="ECO:0000313" key="13">
    <source>
        <dbReference type="Proteomes" id="UP001529340"/>
    </source>
</evidence>
<dbReference type="InterPro" id="IPR000515">
    <property type="entry name" value="MetI-like"/>
</dbReference>
<dbReference type="InterPro" id="IPR001638">
    <property type="entry name" value="Solute-binding_3/MltF_N"/>
</dbReference>
<protein>
    <submittedName>
        <fullName evidence="12">ABC transporter substrate-binding protein/permease</fullName>
    </submittedName>
</protein>
<keyword evidence="7 9" id="KW-1133">Transmembrane helix</keyword>
<feature type="transmembrane region" description="Helical" evidence="9">
    <location>
        <begin position="381"/>
        <end position="401"/>
    </location>
</feature>
<dbReference type="SUPFAM" id="SSF161098">
    <property type="entry name" value="MetI-like"/>
    <property type="match status" value="1"/>
</dbReference>
<feature type="domain" description="ABC transmembrane type-1" evidence="11">
    <location>
        <begin position="312"/>
        <end position="501"/>
    </location>
</feature>
<dbReference type="Proteomes" id="UP001529340">
    <property type="component" value="Unassembled WGS sequence"/>
</dbReference>
<dbReference type="RefSeq" id="WP_289606778.1">
    <property type="nucleotide sequence ID" value="NZ_JAUDCG010000004.1"/>
</dbReference>
<evidence type="ECO:0000256" key="7">
    <source>
        <dbReference type="ARBA" id="ARBA00022989"/>
    </source>
</evidence>
<feature type="chain" id="PRO_5045880479" evidence="10">
    <location>
        <begin position="28"/>
        <end position="512"/>
    </location>
</feature>
<feature type="transmembrane region" description="Helical" evidence="9">
    <location>
        <begin position="357"/>
        <end position="375"/>
    </location>
</feature>
<dbReference type="SMART" id="SM00062">
    <property type="entry name" value="PBPb"/>
    <property type="match status" value="1"/>
</dbReference>
<dbReference type="PANTHER" id="PTHR30614">
    <property type="entry name" value="MEMBRANE COMPONENT OF AMINO ACID ABC TRANSPORTER"/>
    <property type="match status" value="1"/>
</dbReference>
<dbReference type="Gene3D" id="3.40.190.10">
    <property type="entry name" value="Periplasmic binding protein-like II"/>
    <property type="match status" value="2"/>
</dbReference>
<evidence type="ECO:0000259" key="11">
    <source>
        <dbReference type="PROSITE" id="PS50928"/>
    </source>
</evidence>
<evidence type="ECO:0000256" key="3">
    <source>
        <dbReference type="ARBA" id="ARBA00022448"/>
    </source>
</evidence>
<evidence type="ECO:0000256" key="10">
    <source>
        <dbReference type="SAM" id="SignalP"/>
    </source>
</evidence>
<comment type="subcellular location">
    <subcellularLocation>
        <location evidence="1 9">Cell membrane</location>
        <topology evidence="1 9">Multi-pass membrane protein</topology>
    </subcellularLocation>
</comment>
<dbReference type="CDD" id="cd06261">
    <property type="entry name" value="TM_PBP2"/>
    <property type="match status" value="1"/>
</dbReference>